<reference evidence="4 5" key="1">
    <citation type="journal article" date="2017" name="G3 (Bethesda)">
        <title>First Draft Genome Sequence of the Pathogenic Fungus Lomentospora prolificans (Formerly Scedosporium prolificans).</title>
        <authorList>
            <person name="Luo R."/>
            <person name="Zimin A."/>
            <person name="Workman R."/>
            <person name="Fan Y."/>
            <person name="Pertea G."/>
            <person name="Grossman N."/>
            <person name="Wear M.P."/>
            <person name="Jia B."/>
            <person name="Miller H."/>
            <person name="Casadevall A."/>
            <person name="Timp W."/>
            <person name="Zhang S.X."/>
            <person name="Salzberg S.L."/>
        </authorList>
    </citation>
    <scope>NUCLEOTIDE SEQUENCE [LARGE SCALE GENOMIC DNA]</scope>
    <source>
        <strain evidence="4 5">JHH-5317</strain>
    </source>
</reference>
<accession>A0A2N3NDI9</accession>
<dbReference type="GO" id="GO:0000977">
    <property type="term" value="F:RNA polymerase II transcription regulatory region sequence-specific DNA binding"/>
    <property type="evidence" value="ECO:0007669"/>
    <property type="project" value="TreeGrafter"/>
</dbReference>
<feature type="compositionally biased region" description="Low complexity" evidence="2">
    <location>
        <begin position="373"/>
        <end position="390"/>
    </location>
</feature>
<dbReference type="InterPro" id="IPR015660">
    <property type="entry name" value="MASH1/Ascl1a-like"/>
</dbReference>
<dbReference type="GO" id="GO:0046983">
    <property type="term" value="F:protein dimerization activity"/>
    <property type="evidence" value="ECO:0007669"/>
    <property type="project" value="InterPro"/>
</dbReference>
<dbReference type="FunFam" id="4.10.280.10:FF:000099">
    <property type="entry name" value="Myc-family transcription factor"/>
    <property type="match status" value="1"/>
</dbReference>
<sequence>MAMMDTSGWNPQDQSMASTTDDDFQQFLEMQGMSNMNDTLNFDFQSFQDSSGAGMLSQGAREQIDTSMSGTEPSLAIPTTAGLSQEQITVMTTGASHNSIQAHIAHMPPTPTDAITEIDAQIQYLQQQRLQQQQRQAREQHSTFYSGRNHVIPPTPQSLELQAGSGQFFSPVETPMFDSRAHCMKDTQQEMAFTPLVSPAVTPLDPHFNVDSSFALPGTYFSPLTSPALHAQNDPGVFYGQQQMQQPVANTTSPVEMDLETQTPTGPVSESAKRSRKPSGKPSRKVNVRQSPITKPQRRKTTSSAIVTQVLNEAVEHSHTSSPSVLANRREDTDENSSVSPEALSDMPPPPLPPPKATSKTKPLSSGKANSIAPLPLAAMPSPATPASLMKLPPSSSNVVKVASSPRSHRGHVSTDPMDTFFQLPESATSVPEDESPIDGQAPTSRQPTTNDPNVAKTPLTQAVSSPSFNKSGTLSASQSPMLAPGASTPVARRTPQLGPRGSKKRTGSVTASPALLPRISPNIKPLLPGAADESLEDTASRLLATKSNYQNILEGNKVPGVSYPSELSTNLTSKRTSHKIAEQGRRNRINSALQEIASLLPKGSCKDSKSSDDADGSGDKKDGKGSAPSSKASTVEMAIEYIKQLKREVAEATKRAEEAERKLGIGPVDHGEPLAESRHGVKVAPGCTEKGGEPAA</sequence>
<dbReference type="InterPro" id="IPR036638">
    <property type="entry name" value="HLH_DNA-bd_sf"/>
</dbReference>
<dbReference type="InParanoid" id="A0A2N3NDI9"/>
<dbReference type="SUPFAM" id="SSF47459">
    <property type="entry name" value="HLH, helix-loop-helix DNA-binding domain"/>
    <property type="match status" value="1"/>
</dbReference>
<dbReference type="InterPro" id="IPR011598">
    <property type="entry name" value="bHLH_dom"/>
</dbReference>
<evidence type="ECO:0000256" key="2">
    <source>
        <dbReference type="SAM" id="MobiDB-lite"/>
    </source>
</evidence>
<evidence type="ECO:0000313" key="4">
    <source>
        <dbReference type="EMBL" id="PKS10520.1"/>
    </source>
</evidence>
<gene>
    <name evidence="4" type="ORF">jhhlp_002272</name>
</gene>
<dbReference type="CDD" id="cd11392">
    <property type="entry name" value="bHLH_ScPHO4_like"/>
    <property type="match status" value="1"/>
</dbReference>
<feature type="compositionally biased region" description="Pro residues" evidence="2">
    <location>
        <begin position="347"/>
        <end position="356"/>
    </location>
</feature>
<feature type="region of interest" description="Disordered" evidence="2">
    <location>
        <begin position="653"/>
        <end position="697"/>
    </location>
</feature>
<dbReference type="VEuPathDB" id="FungiDB:jhhlp_002272"/>
<name>A0A2N3NDI9_9PEZI</name>
<dbReference type="OrthoDB" id="5344169at2759"/>
<keyword evidence="5" id="KW-1185">Reference proteome</keyword>
<feature type="compositionally biased region" description="Basic and acidic residues" evidence="2">
    <location>
        <begin position="605"/>
        <end position="625"/>
    </location>
</feature>
<evidence type="ECO:0000256" key="1">
    <source>
        <dbReference type="ARBA" id="ARBA00023125"/>
    </source>
</evidence>
<feature type="domain" description="BHLH" evidence="3">
    <location>
        <begin position="574"/>
        <end position="646"/>
    </location>
</feature>
<dbReference type="GO" id="GO:0090575">
    <property type="term" value="C:RNA polymerase II transcription regulator complex"/>
    <property type="evidence" value="ECO:0007669"/>
    <property type="project" value="TreeGrafter"/>
</dbReference>
<dbReference type="GO" id="GO:0000981">
    <property type="term" value="F:DNA-binding transcription factor activity, RNA polymerase II-specific"/>
    <property type="evidence" value="ECO:0007669"/>
    <property type="project" value="TreeGrafter"/>
</dbReference>
<comment type="caution">
    <text evidence="4">The sequence shown here is derived from an EMBL/GenBank/DDBJ whole genome shotgun (WGS) entry which is preliminary data.</text>
</comment>
<keyword evidence="1" id="KW-0238">DNA-binding</keyword>
<feature type="region of interest" description="Disordered" evidence="2">
    <location>
        <begin position="601"/>
        <end position="636"/>
    </location>
</feature>
<dbReference type="PANTHER" id="PTHR13935">
    <property type="entry name" value="ACHAETE-SCUTE TRANSCRIPTION FACTOR-RELATED"/>
    <property type="match status" value="1"/>
</dbReference>
<dbReference type="Pfam" id="PF00010">
    <property type="entry name" value="HLH"/>
    <property type="match status" value="1"/>
</dbReference>
<feature type="compositionally biased region" description="Low complexity" evidence="2">
    <location>
        <begin position="357"/>
        <end position="366"/>
    </location>
</feature>
<feature type="compositionally biased region" description="Polar residues" evidence="2">
    <location>
        <begin position="302"/>
        <end position="311"/>
    </location>
</feature>
<feature type="compositionally biased region" description="Polar residues" evidence="2">
    <location>
        <begin position="566"/>
        <end position="575"/>
    </location>
</feature>
<dbReference type="Proteomes" id="UP000233524">
    <property type="component" value="Unassembled WGS sequence"/>
</dbReference>
<feature type="compositionally biased region" description="Basic and acidic residues" evidence="2">
    <location>
        <begin position="653"/>
        <end position="680"/>
    </location>
</feature>
<feature type="compositionally biased region" description="Polar residues" evidence="2">
    <location>
        <begin position="258"/>
        <end position="268"/>
    </location>
</feature>
<dbReference type="AlphaFoldDB" id="A0A2N3NDI9"/>
<dbReference type="PROSITE" id="PS50888">
    <property type="entry name" value="BHLH"/>
    <property type="match status" value="1"/>
</dbReference>
<dbReference type="SMART" id="SM00353">
    <property type="entry name" value="HLH"/>
    <property type="match status" value="1"/>
</dbReference>
<feature type="region of interest" description="Disordered" evidence="2">
    <location>
        <begin position="258"/>
        <end position="535"/>
    </location>
</feature>
<evidence type="ECO:0000259" key="3">
    <source>
        <dbReference type="PROSITE" id="PS50888"/>
    </source>
</evidence>
<protein>
    <recommendedName>
        <fullName evidence="3">BHLH domain-containing protein</fullName>
    </recommendedName>
</protein>
<dbReference type="STRING" id="41688.A0A2N3NDI9"/>
<dbReference type="PANTHER" id="PTHR13935:SF106">
    <property type="entry name" value="ACHAETE-SCUTE COMPLEX PROTEIN T5-RELATED"/>
    <property type="match status" value="1"/>
</dbReference>
<feature type="compositionally biased region" description="Basic residues" evidence="2">
    <location>
        <begin position="274"/>
        <end position="287"/>
    </location>
</feature>
<feature type="region of interest" description="Disordered" evidence="2">
    <location>
        <begin position="556"/>
        <end position="584"/>
    </location>
</feature>
<feature type="region of interest" description="Disordered" evidence="2">
    <location>
        <begin position="52"/>
        <end position="72"/>
    </location>
</feature>
<evidence type="ECO:0000313" key="5">
    <source>
        <dbReference type="Proteomes" id="UP000233524"/>
    </source>
</evidence>
<organism evidence="4 5">
    <name type="scientific">Lomentospora prolificans</name>
    <dbReference type="NCBI Taxonomy" id="41688"/>
    <lineage>
        <taxon>Eukaryota</taxon>
        <taxon>Fungi</taxon>
        <taxon>Dikarya</taxon>
        <taxon>Ascomycota</taxon>
        <taxon>Pezizomycotina</taxon>
        <taxon>Sordariomycetes</taxon>
        <taxon>Hypocreomycetidae</taxon>
        <taxon>Microascales</taxon>
        <taxon>Microascaceae</taxon>
        <taxon>Lomentospora</taxon>
    </lineage>
</organism>
<feature type="compositionally biased region" description="Polar residues" evidence="2">
    <location>
        <begin position="442"/>
        <end position="481"/>
    </location>
</feature>
<proteinExistence type="predicted"/>
<dbReference type="Gene3D" id="4.10.280.10">
    <property type="entry name" value="Helix-loop-helix DNA-binding domain"/>
    <property type="match status" value="1"/>
</dbReference>
<dbReference type="EMBL" id="NLAX01000008">
    <property type="protein sequence ID" value="PKS10520.1"/>
    <property type="molecule type" value="Genomic_DNA"/>
</dbReference>